<evidence type="ECO:0000256" key="4">
    <source>
        <dbReference type="ARBA" id="ARBA00023002"/>
    </source>
</evidence>
<keyword evidence="8" id="KW-0276">Fatty acid metabolism</keyword>
<feature type="binding site" evidence="7">
    <location>
        <begin position="13"/>
        <end position="16"/>
    </location>
    <ligand>
        <name>NADP(+)</name>
        <dbReference type="ChEBI" id="CHEBI:58349"/>
    </ligand>
</feature>
<dbReference type="FunFam" id="3.40.50.720:FF:000115">
    <property type="entry name" value="3-oxoacyl-[acyl-carrier-protein] reductase FabG"/>
    <property type="match status" value="1"/>
</dbReference>
<comment type="similarity">
    <text evidence="2 8">Belongs to the short-chain dehydrogenases/reductases (SDR) family.</text>
</comment>
<comment type="function">
    <text evidence="1 8">Catalyzes the NADPH-dependent reduction of beta-ketoacyl-ACP substrates to beta-hydroxyacyl-ACP products, the first reductive step in the elongation cycle of fatty acid biosynthesis.</text>
</comment>
<evidence type="ECO:0000313" key="10">
    <source>
        <dbReference type="EMBL" id="MBC8199935.1"/>
    </source>
</evidence>
<feature type="domain" description="Ketoreductase" evidence="9">
    <location>
        <begin position="7"/>
        <end position="199"/>
    </location>
</feature>
<dbReference type="EMBL" id="JACNLL010000071">
    <property type="protein sequence ID" value="MBC8199935.1"/>
    <property type="molecule type" value="Genomic_DNA"/>
</dbReference>
<dbReference type="SMART" id="SM00822">
    <property type="entry name" value="PKS_KR"/>
    <property type="match status" value="1"/>
</dbReference>
<feature type="binding site" evidence="7">
    <location>
        <begin position="163"/>
        <end position="167"/>
    </location>
    <ligand>
        <name>NADP(+)</name>
        <dbReference type="ChEBI" id="CHEBI:58349"/>
    </ligand>
</feature>
<dbReference type="PROSITE" id="PS00061">
    <property type="entry name" value="ADH_SHORT"/>
    <property type="match status" value="1"/>
</dbReference>
<proteinExistence type="inferred from homology"/>
<comment type="pathway">
    <text evidence="8">Lipid metabolism; fatty acid biosynthesis.</text>
</comment>
<dbReference type="PANTHER" id="PTHR42879:SF2">
    <property type="entry name" value="3-OXOACYL-[ACYL-CARRIER-PROTEIN] REDUCTASE FABG"/>
    <property type="match status" value="1"/>
</dbReference>
<evidence type="ECO:0000256" key="7">
    <source>
        <dbReference type="PIRSR" id="PIRSR611284-2"/>
    </source>
</evidence>
<reference evidence="10 11" key="1">
    <citation type="submission" date="2020-08" db="EMBL/GenBank/DDBJ databases">
        <title>Bridging the membrane lipid divide: bacteria of the FCB group superphylum have the potential to synthesize archaeal ether lipids.</title>
        <authorList>
            <person name="Villanueva L."/>
            <person name="Von Meijenfeldt F.A.B."/>
            <person name="Westbye A.B."/>
            <person name="Yadav S."/>
            <person name="Hopmans E.C."/>
            <person name="Dutilh B.E."/>
            <person name="Sinninghe Damste J.S."/>
        </authorList>
    </citation>
    <scope>NUCLEOTIDE SEQUENCE [LARGE SCALE GENOMIC DNA]</scope>
    <source>
        <strain evidence="10">NIOZ-UU82</strain>
    </source>
</reference>
<evidence type="ECO:0000256" key="3">
    <source>
        <dbReference type="ARBA" id="ARBA00022857"/>
    </source>
</evidence>
<dbReference type="Gene3D" id="3.40.50.720">
    <property type="entry name" value="NAD(P)-binding Rossmann-like Domain"/>
    <property type="match status" value="1"/>
</dbReference>
<comment type="catalytic activity">
    <reaction evidence="5 8">
        <text>a (3R)-hydroxyacyl-[ACP] + NADP(+) = a 3-oxoacyl-[ACP] + NADPH + H(+)</text>
        <dbReference type="Rhea" id="RHEA:17397"/>
        <dbReference type="Rhea" id="RHEA-COMP:9916"/>
        <dbReference type="Rhea" id="RHEA-COMP:9945"/>
        <dbReference type="ChEBI" id="CHEBI:15378"/>
        <dbReference type="ChEBI" id="CHEBI:57783"/>
        <dbReference type="ChEBI" id="CHEBI:58349"/>
        <dbReference type="ChEBI" id="CHEBI:78776"/>
        <dbReference type="ChEBI" id="CHEBI:78827"/>
        <dbReference type="EC" id="1.1.1.100"/>
    </reaction>
</comment>
<feature type="binding site" evidence="7">
    <location>
        <position position="98"/>
    </location>
    <ligand>
        <name>NADP(+)</name>
        <dbReference type="ChEBI" id="CHEBI:58349"/>
    </ligand>
</feature>
<organism evidence="10 11">
    <name type="scientific">Candidatus Desulfaltia bathyphila</name>
    <dbReference type="NCBI Taxonomy" id="2841697"/>
    <lineage>
        <taxon>Bacteria</taxon>
        <taxon>Pseudomonadati</taxon>
        <taxon>Thermodesulfobacteriota</taxon>
        <taxon>Desulfobacteria</taxon>
        <taxon>Desulfobacterales</taxon>
        <taxon>Desulfobacterales incertae sedis</taxon>
        <taxon>Candidatus Desulfaltia</taxon>
    </lineage>
</organism>
<dbReference type="CDD" id="cd05333">
    <property type="entry name" value="BKR_SDR_c"/>
    <property type="match status" value="1"/>
</dbReference>
<dbReference type="InterPro" id="IPR020904">
    <property type="entry name" value="Sc_DH/Rdtase_CS"/>
</dbReference>
<dbReference type="InterPro" id="IPR011284">
    <property type="entry name" value="3oxo_ACP_reduc"/>
</dbReference>
<dbReference type="SUPFAM" id="SSF51735">
    <property type="entry name" value="NAD(P)-binding Rossmann-fold domains"/>
    <property type="match status" value="1"/>
</dbReference>
<evidence type="ECO:0000259" key="9">
    <source>
        <dbReference type="SMART" id="SM00822"/>
    </source>
</evidence>
<dbReference type="PRINTS" id="PR00081">
    <property type="entry name" value="GDHRDH"/>
</dbReference>
<evidence type="ECO:0000256" key="2">
    <source>
        <dbReference type="ARBA" id="ARBA00006484"/>
    </source>
</evidence>
<comment type="subunit">
    <text evidence="8">Homotetramer.</text>
</comment>
<dbReference type="UniPathway" id="UPA00094"/>
<dbReference type="Pfam" id="PF13561">
    <property type="entry name" value="adh_short_C2"/>
    <property type="match status" value="1"/>
</dbReference>
<gene>
    <name evidence="10" type="primary">fabG</name>
    <name evidence="10" type="ORF">H8E80_07830</name>
</gene>
<name>A0A8J6TC40_9BACT</name>
<keyword evidence="8" id="KW-0443">Lipid metabolism</keyword>
<evidence type="ECO:0000256" key="8">
    <source>
        <dbReference type="RuleBase" id="RU366074"/>
    </source>
</evidence>
<dbReference type="GO" id="GO:0051287">
    <property type="term" value="F:NAD binding"/>
    <property type="evidence" value="ECO:0007669"/>
    <property type="project" value="UniProtKB-UniRule"/>
</dbReference>
<dbReference type="EC" id="1.1.1.100" evidence="8"/>
<dbReference type="AlphaFoldDB" id="A0A8J6TC40"/>
<keyword evidence="8" id="KW-0444">Lipid biosynthesis</keyword>
<keyword evidence="4 8" id="KW-0560">Oxidoreductase</keyword>
<dbReference type="InterPro" id="IPR057326">
    <property type="entry name" value="KR_dom"/>
</dbReference>
<dbReference type="NCBIfam" id="NF009466">
    <property type="entry name" value="PRK12826.1-2"/>
    <property type="match status" value="1"/>
</dbReference>
<feature type="active site" description="Proton acceptor" evidence="6">
    <location>
        <position position="163"/>
    </location>
</feature>
<evidence type="ECO:0000256" key="5">
    <source>
        <dbReference type="ARBA" id="ARBA00048508"/>
    </source>
</evidence>
<comment type="caution">
    <text evidence="10">The sequence shown here is derived from an EMBL/GenBank/DDBJ whole genome shotgun (WGS) entry which is preliminary data.</text>
</comment>
<evidence type="ECO:0000313" key="11">
    <source>
        <dbReference type="Proteomes" id="UP000603545"/>
    </source>
</evidence>
<sequence length="255" mass="26598">MLNQNKRIVVVTGASRGIGRAICLAFAGPDTHIYFNYFAPGDFAAAEIAAAAETEKLVSGLGGSATGLSVNVASEKEVSSFFKTIIDKTKRVDVLVNNAGITRDGLLVRMKEKDWDAVLDINLKGAFNCTKIVARTMMKQHSGCIINIASVVGVTGNPGQANYVASKAGIIGLTKAVAQELASRGITVNAVAPGFIETDMTASLSDKAKEAMTSQIPLGRAGKPEDVAAVVAFLASKSAAYLTGQVIHVNGGMYM</sequence>
<dbReference type="InterPro" id="IPR036291">
    <property type="entry name" value="NAD(P)-bd_dom_sf"/>
</dbReference>
<dbReference type="InterPro" id="IPR050259">
    <property type="entry name" value="SDR"/>
</dbReference>
<keyword evidence="8" id="KW-0275">Fatty acid biosynthesis</keyword>
<dbReference type="PANTHER" id="PTHR42879">
    <property type="entry name" value="3-OXOACYL-(ACYL-CARRIER-PROTEIN) REDUCTASE"/>
    <property type="match status" value="1"/>
</dbReference>
<protein>
    <recommendedName>
        <fullName evidence="8">3-oxoacyl-[acyl-carrier-protein] reductase</fullName>
        <ecNumber evidence="8">1.1.1.100</ecNumber>
    </recommendedName>
</protein>
<dbReference type="PRINTS" id="PR00080">
    <property type="entry name" value="SDRFAMILY"/>
</dbReference>
<dbReference type="InterPro" id="IPR002347">
    <property type="entry name" value="SDR_fam"/>
</dbReference>
<accession>A0A8J6TC40</accession>
<evidence type="ECO:0000256" key="6">
    <source>
        <dbReference type="PIRSR" id="PIRSR611284-1"/>
    </source>
</evidence>
<keyword evidence="3 7" id="KW-0521">NADP</keyword>
<dbReference type="GO" id="GO:0004316">
    <property type="term" value="F:3-oxoacyl-[acyl-carrier-protein] reductase (NADPH) activity"/>
    <property type="evidence" value="ECO:0007669"/>
    <property type="project" value="UniProtKB-UniRule"/>
</dbReference>
<dbReference type="NCBIfam" id="TIGR01830">
    <property type="entry name" value="3oxo_ACP_reduc"/>
    <property type="match status" value="1"/>
</dbReference>
<dbReference type="GO" id="GO:0006633">
    <property type="term" value="P:fatty acid biosynthetic process"/>
    <property type="evidence" value="ECO:0007669"/>
    <property type="project" value="UniProtKB-UniPathway"/>
</dbReference>
<feature type="binding site" evidence="7">
    <location>
        <begin position="71"/>
        <end position="72"/>
    </location>
    <ligand>
        <name>NADP(+)</name>
        <dbReference type="ChEBI" id="CHEBI:58349"/>
    </ligand>
</feature>
<evidence type="ECO:0000256" key="1">
    <source>
        <dbReference type="ARBA" id="ARBA00002607"/>
    </source>
</evidence>
<feature type="binding site" evidence="7">
    <location>
        <position position="196"/>
    </location>
    <ligand>
        <name>NADP(+)</name>
        <dbReference type="ChEBI" id="CHEBI:58349"/>
    </ligand>
</feature>
<dbReference type="Proteomes" id="UP000603545">
    <property type="component" value="Unassembled WGS sequence"/>
</dbReference>